<dbReference type="GeneID" id="81427470"/>
<keyword evidence="9" id="KW-1185">Reference proteome</keyword>
<dbReference type="InterPro" id="IPR007219">
    <property type="entry name" value="XnlR_reg_dom"/>
</dbReference>
<evidence type="ECO:0000256" key="1">
    <source>
        <dbReference type="ARBA" id="ARBA00004123"/>
    </source>
</evidence>
<evidence type="ECO:0000313" key="8">
    <source>
        <dbReference type="EMBL" id="KAJ5167388.1"/>
    </source>
</evidence>
<comment type="subcellular location">
    <subcellularLocation>
        <location evidence="1">Nucleus</location>
    </subcellularLocation>
</comment>
<gene>
    <name evidence="8" type="ORF">N7482_006169</name>
</gene>
<dbReference type="OrthoDB" id="426882at2759"/>
<dbReference type="GO" id="GO:0008270">
    <property type="term" value="F:zinc ion binding"/>
    <property type="evidence" value="ECO:0007669"/>
    <property type="project" value="InterPro"/>
</dbReference>
<dbReference type="PANTHER" id="PTHR47338:SF6">
    <property type="entry name" value="ZN(II)2CYS6 TRANSCRIPTION FACTOR (EUROFUNG)"/>
    <property type="match status" value="1"/>
</dbReference>
<dbReference type="GO" id="GO:0006351">
    <property type="term" value="P:DNA-templated transcription"/>
    <property type="evidence" value="ECO:0007669"/>
    <property type="project" value="InterPro"/>
</dbReference>
<evidence type="ECO:0000256" key="5">
    <source>
        <dbReference type="ARBA" id="ARBA00023242"/>
    </source>
</evidence>
<dbReference type="GO" id="GO:0000981">
    <property type="term" value="F:DNA-binding transcription factor activity, RNA polymerase II-specific"/>
    <property type="evidence" value="ECO:0007669"/>
    <property type="project" value="InterPro"/>
</dbReference>
<dbReference type="GO" id="GO:0003677">
    <property type="term" value="F:DNA binding"/>
    <property type="evidence" value="ECO:0007669"/>
    <property type="project" value="InterPro"/>
</dbReference>
<dbReference type="EMBL" id="JAPQKN010000003">
    <property type="protein sequence ID" value="KAJ5167388.1"/>
    <property type="molecule type" value="Genomic_DNA"/>
</dbReference>
<comment type="caution">
    <text evidence="8">The sequence shown here is derived from an EMBL/GenBank/DDBJ whole genome shotgun (WGS) entry which is preliminary data.</text>
</comment>
<keyword evidence="5" id="KW-0539">Nucleus</keyword>
<reference evidence="8" key="2">
    <citation type="journal article" date="2023" name="IMA Fungus">
        <title>Comparative genomic study of the Penicillium genus elucidates a diverse pangenome and 15 lateral gene transfer events.</title>
        <authorList>
            <person name="Petersen C."/>
            <person name="Sorensen T."/>
            <person name="Nielsen M.R."/>
            <person name="Sondergaard T.E."/>
            <person name="Sorensen J.L."/>
            <person name="Fitzpatrick D.A."/>
            <person name="Frisvad J.C."/>
            <person name="Nielsen K.L."/>
        </authorList>
    </citation>
    <scope>NUCLEOTIDE SEQUENCE</scope>
    <source>
        <strain evidence="8">IBT 26290</strain>
    </source>
</reference>
<reference evidence="8" key="1">
    <citation type="submission" date="2022-11" db="EMBL/GenBank/DDBJ databases">
        <authorList>
            <person name="Petersen C."/>
        </authorList>
    </citation>
    <scope>NUCLEOTIDE SEQUENCE</scope>
    <source>
        <strain evidence="8">IBT 26290</strain>
    </source>
</reference>
<evidence type="ECO:0000256" key="3">
    <source>
        <dbReference type="ARBA" id="ARBA00023015"/>
    </source>
</evidence>
<evidence type="ECO:0000256" key="6">
    <source>
        <dbReference type="SAM" id="MobiDB-lite"/>
    </source>
</evidence>
<name>A0A9W9I5V5_9EURO</name>
<dbReference type="GO" id="GO:0005634">
    <property type="term" value="C:nucleus"/>
    <property type="evidence" value="ECO:0007669"/>
    <property type="project" value="UniProtKB-SubCell"/>
</dbReference>
<dbReference type="InterPro" id="IPR050815">
    <property type="entry name" value="TF_fung"/>
</dbReference>
<feature type="region of interest" description="Disordered" evidence="6">
    <location>
        <begin position="1"/>
        <end position="20"/>
    </location>
</feature>
<keyword evidence="3" id="KW-0805">Transcription regulation</keyword>
<keyword evidence="2" id="KW-0479">Metal-binding</keyword>
<sequence>MGAPGEFDTHPSRPTSREIAPTSTGIYETHAKQGISHDGVALQSANTMPLAELPEDMIAESIALYLKYCHKQPLWLFDPVDLSTPKNLSKEVIYGILSLALRFSDNHFLEGRVDQICRQYAEAAQSLISFRIARGAVHLSTMQSLCLIALAEYISNDTHLAWVHIGLVTNLAKCGNIDIELHEGQSTSLLEARRRLFWSINFLNQQFGPRSLSLNMLQDIQSPKYMALNIDSHREMGVSPPQVPEETGSLSSRGGIWVYMVQLGSLWREVQHYVSHCASGHFTPPWSVESGYSIIGAHLMNLETNFPTSHRYDSARFQEQSIEELHGDRWYWSPWLYLQFTYHAVHSVINHPFLYSWRPQQAAQLAVPNTFWKTSSELALVHTTWTVRLIDMITEKDYQLSDPFIGHLVAIAITIHLYYCRAADPAVRESAQRKVETCTRLLHDLAAKWPVCDAIYQKIQELIRSAFAASPSSSNHQSPRRTISIDTALMWDILLPNSPQTSSALSGQGIFDPSFFESPRENYPEKVTVETEIFHHSTRTVDTSDGGQALPPCSSTVSGRRPSEASDHEVWNGDNQPPVNNHTSQVPVARETLGWSGPSFQSDVSFMDVTHDPFYQFQDHDHPYLGVWEIGNL</sequence>
<organism evidence="8 9">
    <name type="scientific">Penicillium canariense</name>
    <dbReference type="NCBI Taxonomy" id="189055"/>
    <lineage>
        <taxon>Eukaryota</taxon>
        <taxon>Fungi</taxon>
        <taxon>Dikarya</taxon>
        <taxon>Ascomycota</taxon>
        <taxon>Pezizomycotina</taxon>
        <taxon>Eurotiomycetes</taxon>
        <taxon>Eurotiomycetidae</taxon>
        <taxon>Eurotiales</taxon>
        <taxon>Aspergillaceae</taxon>
        <taxon>Penicillium</taxon>
    </lineage>
</organism>
<dbReference type="PANTHER" id="PTHR47338">
    <property type="entry name" value="ZN(II)2CYS6 TRANSCRIPTION FACTOR (EUROFUNG)-RELATED"/>
    <property type="match status" value="1"/>
</dbReference>
<evidence type="ECO:0000259" key="7">
    <source>
        <dbReference type="Pfam" id="PF04082"/>
    </source>
</evidence>
<dbReference type="AlphaFoldDB" id="A0A9W9I5V5"/>
<feature type="compositionally biased region" description="Basic and acidic residues" evidence="6">
    <location>
        <begin position="561"/>
        <end position="571"/>
    </location>
</feature>
<proteinExistence type="predicted"/>
<feature type="domain" description="Xylanolytic transcriptional activator regulatory" evidence="7">
    <location>
        <begin position="87"/>
        <end position="200"/>
    </location>
</feature>
<evidence type="ECO:0000256" key="4">
    <source>
        <dbReference type="ARBA" id="ARBA00023163"/>
    </source>
</evidence>
<dbReference type="CDD" id="cd12148">
    <property type="entry name" value="fungal_TF_MHR"/>
    <property type="match status" value="1"/>
</dbReference>
<evidence type="ECO:0000313" key="9">
    <source>
        <dbReference type="Proteomes" id="UP001149163"/>
    </source>
</evidence>
<protein>
    <recommendedName>
        <fullName evidence="7">Xylanolytic transcriptional activator regulatory domain-containing protein</fullName>
    </recommendedName>
</protein>
<dbReference type="Proteomes" id="UP001149163">
    <property type="component" value="Unassembled WGS sequence"/>
</dbReference>
<accession>A0A9W9I5V5</accession>
<evidence type="ECO:0000256" key="2">
    <source>
        <dbReference type="ARBA" id="ARBA00022723"/>
    </source>
</evidence>
<dbReference type="RefSeq" id="XP_056543849.1">
    <property type="nucleotide sequence ID" value="XM_056688294.1"/>
</dbReference>
<dbReference type="Pfam" id="PF04082">
    <property type="entry name" value="Fungal_trans"/>
    <property type="match status" value="1"/>
</dbReference>
<feature type="region of interest" description="Disordered" evidence="6">
    <location>
        <begin position="539"/>
        <end position="581"/>
    </location>
</feature>
<keyword evidence="4" id="KW-0804">Transcription</keyword>